<reference evidence="2" key="1">
    <citation type="journal article" date="2023" name="G3 (Bethesda)">
        <title>Genome assembly and association tests identify interacting loci associated with vigor, precocity, and sex in interspecific pistachio rootstocks.</title>
        <authorList>
            <person name="Palmer W."/>
            <person name="Jacygrad E."/>
            <person name="Sagayaradj S."/>
            <person name="Cavanaugh K."/>
            <person name="Han R."/>
            <person name="Bertier L."/>
            <person name="Beede B."/>
            <person name="Kafkas S."/>
            <person name="Golino D."/>
            <person name="Preece J."/>
            <person name="Michelmore R."/>
        </authorList>
    </citation>
    <scope>NUCLEOTIDE SEQUENCE [LARGE SCALE GENOMIC DNA]</scope>
</reference>
<evidence type="ECO:0000313" key="2">
    <source>
        <dbReference type="Proteomes" id="UP001163603"/>
    </source>
</evidence>
<name>A0ACC0X498_9ROSI</name>
<comment type="caution">
    <text evidence="1">The sequence shown here is derived from an EMBL/GenBank/DDBJ whole genome shotgun (WGS) entry which is preliminary data.</text>
</comment>
<accession>A0ACC0X498</accession>
<sequence>MASTESEVALKFRFFQVYKDGRIQLFWPHWDKIPPYDDPITGVRSKDVTISSEPPVSARIFLPKLTNPNNHHKFPLLFYVHGGGFSMMSAFSPHYHNFCSSVSAQASVIVVSIEYGLFPERRLPACYEDSWAALQWVASHVGGNGPEPWLNDHVNFKKVFFGGDSAGGNISHTLVYRVGAIGLPGVKAEGVILVHPFFGGTEDDEMWLFMNPIHGGLKDPKLKPPAEDLAKLGSERVLIFVAEKDDLNVAGKNYHEELKKSGWRGRVELVENHGEDHCFHLHKNPFPSYHRLELKPSIKPLPSASSMASSDSEIVKEFRYFRVYKDGRVQLTFPPFLKATVPPSDDPVTGVRSKDVTISSEPPVSARIFIPKVTDPEQKFPLLFYVHGGGFCIMSAFAPGHHRFCSTLSAEAGAIVVSVEYGLFPDRPIPACYEDSWAALQWVASHVGGSGPEPWLNDHADFGKVFICGDSAGGNISHTLAFRVGSIGLPGVKVVGVILIHPYFGGTEVDQMWLCMNPSNSGLQDPRLKPPAEDLAKLGCERVLIFVAEKDDLNVVGKNYHEDLKKSGWGGRAELVENHGEEHVFHMLNPKCEKAVELTSKIVSFIKED</sequence>
<evidence type="ECO:0000313" key="1">
    <source>
        <dbReference type="EMBL" id="KAJ0010238.1"/>
    </source>
</evidence>
<organism evidence="1 2">
    <name type="scientific">Pistacia integerrima</name>
    <dbReference type="NCBI Taxonomy" id="434235"/>
    <lineage>
        <taxon>Eukaryota</taxon>
        <taxon>Viridiplantae</taxon>
        <taxon>Streptophyta</taxon>
        <taxon>Embryophyta</taxon>
        <taxon>Tracheophyta</taxon>
        <taxon>Spermatophyta</taxon>
        <taxon>Magnoliopsida</taxon>
        <taxon>eudicotyledons</taxon>
        <taxon>Gunneridae</taxon>
        <taxon>Pentapetalae</taxon>
        <taxon>rosids</taxon>
        <taxon>malvids</taxon>
        <taxon>Sapindales</taxon>
        <taxon>Anacardiaceae</taxon>
        <taxon>Pistacia</taxon>
    </lineage>
</organism>
<proteinExistence type="predicted"/>
<dbReference type="Proteomes" id="UP001163603">
    <property type="component" value="Chromosome 14"/>
</dbReference>
<dbReference type="EMBL" id="CM047749">
    <property type="protein sequence ID" value="KAJ0010238.1"/>
    <property type="molecule type" value="Genomic_DNA"/>
</dbReference>
<gene>
    <name evidence="1" type="ORF">Pint_34447</name>
</gene>
<keyword evidence="2" id="KW-1185">Reference proteome</keyword>
<protein>
    <submittedName>
        <fullName evidence="1">Uncharacterized protein</fullName>
    </submittedName>
</protein>